<reference evidence="2 3" key="1">
    <citation type="journal article" date="2012" name="Proc. Natl. Acad. Sci. U.S.A.">
        <title>Genome and physiology of a model Epsilonproteobacterium responsible for sulfide detoxification in marine oxygen depletion zones.</title>
        <authorList>
            <person name="Grote J."/>
            <person name="Schott T."/>
            <person name="Bruckner C.G."/>
            <person name="Glockner F.O."/>
            <person name="Jost G."/>
            <person name="Teeling H."/>
            <person name="Labrenz M."/>
            <person name="Jurgens K."/>
        </authorList>
    </citation>
    <scope>NUCLEOTIDE SEQUENCE [LARGE SCALE GENOMIC DNA]</scope>
    <source>
        <strain evidence="2 3">GD1</strain>
    </source>
</reference>
<feature type="domain" description="CheW-like" evidence="1">
    <location>
        <begin position="3"/>
        <end position="139"/>
    </location>
</feature>
<dbReference type="Gene3D" id="2.30.30.40">
    <property type="entry name" value="SH3 Domains"/>
    <property type="match status" value="3"/>
</dbReference>
<name>B6BNV8_SULGG</name>
<comment type="caution">
    <text evidence="2">The sequence shown here is derived from an EMBL/GenBank/DDBJ whole genome shotgun (WGS) entry which is preliminary data.</text>
</comment>
<accession>B6BNV8</accession>
<dbReference type="EMBL" id="AFRZ01000001">
    <property type="protein sequence ID" value="EHP28912.1"/>
    <property type="molecule type" value="Genomic_DNA"/>
</dbReference>
<feature type="domain" description="CheW-like" evidence="1">
    <location>
        <begin position="162"/>
        <end position="299"/>
    </location>
</feature>
<dbReference type="PANTHER" id="PTHR22617">
    <property type="entry name" value="CHEMOTAXIS SENSOR HISTIDINE KINASE-RELATED"/>
    <property type="match status" value="1"/>
</dbReference>
<protein>
    <submittedName>
        <fullName evidence="2">Protein containing CheW-like domain</fullName>
    </submittedName>
</protein>
<accession>H1FUE6</accession>
<dbReference type="SMART" id="SM00260">
    <property type="entry name" value="CheW"/>
    <property type="match status" value="3"/>
</dbReference>
<evidence type="ECO:0000259" key="1">
    <source>
        <dbReference type="PROSITE" id="PS50851"/>
    </source>
</evidence>
<dbReference type="Gene3D" id="2.40.50.180">
    <property type="entry name" value="CheA-289, Domain 4"/>
    <property type="match status" value="3"/>
</dbReference>
<organism evidence="2 3">
    <name type="scientific">Sulfurimonas gotlandica (strain DSM 19862 / JCM 16533 / GD1)</name>
    <dbReference type="NCBI Taxonomy" id="929558"/>
    <lineage>
        <taxon>Bacteria</taxon>
        <taxon>Pseudomonadati</taxon>
        <taxon>Campylobacterota</taxon>
        <taxon>Epsilonproteobacteria</taxon>
        <taxon>Campylobacterales</taxon>
        <taxon>Sulfurimonadaceae</taxon>
        <taxon>Sulfurimonas</taxon>
    </lineage>
</organism>
<feature type="domain" description="CheW-like" evidence="1">
    <location>
        <begin position="321"/>
        <end position="452"/>
    </location>
</feature>
<dbReference type="Proteomes" id="UP000006431">
    <property type="component" value="Unassembled WGS sequence"/>
</dbReference>
<dbReference type="SUPFAM" id="SSF50341">
    <property type="entry name" value="CheW-like"/>
    <property type="match status" value="3"/>
</dbReference>
<gene>
    <name evidence="2" type="ORF">SMGD1_0385</name>
</gene>
<dbReference type="InterPro" id="IPR039315">
    <property type="entry name" value="CheW"/>
</dbReference>
<dbReference type="InterPro" id="IPR036061">
    <property type="entry name" value="CheW-like_dom_sf"/>
</dbReference>
<dbReference type="STRING" id="929558.SMGD1_0385"/>
<dbReference type="GO" id="GO:0005829">
    <property type="term" value="C:cytosol"/>
    <property type="evidence" value="ECO:0007669"/>
    <property type="project" value="TreeGrafter"/>
</dbReference>
<dbReference type="PROSITE" id="PS50851">
    <property type="entry name" value="CHEW"/>
    <property type="match status" value="3"/>
</dbReference>
<dbReference type="Pfam" id="PF01584">
    <property type="entry name" value="CheW"/>
    <property type="match status" value="3"/>
</dbReference>
<evidence type="ECO:0000313" key="3">
    <source>
        <dbReference type="Proteomes" id="UP000006431"/>
    </source>
</evidence>
<keyword evidence="3" id="KW-1185">Reference proteome</keyword>
<dbReference type="OrthoDB" id="9806105at2"/>
<dbReference type="PANTHER" id="PTHR22617:SF23">
    <property type="entry name" value="CHEMOTAXIS PROTEIN CHEW"/>
    <property type="match status" value="1"/>
</dbReference>
<proteinExistence type="predicted"/>
<dbReference type="GO" id="GO:0007165">
    <property type="term" value="P:signal transduction"/>
    <property type="evidence" value="ECO:0007669"/>
    <property type="project" value="InterPro"/>
</dbReference>
<dbReference type="RefSeq" id="WP_008340038.1">
    <property type="nucleotide sequence ID" value="NZ_AFRZ01000001.1"/>
</dbReference>
<sequence length="452" mass="50998">MQIQEILIIKNSQENYGISTEDINQISRVPLLMDLPLRPYGTRGLCGVGGNIVSIVDVNLLLDLPEVDLKAQNSRLLSLNGDLSSNALLVSEVYNTVDIEEANIEYIDNANDPIIAIYKYKDYLVQIISLETLISNISKVEIKSKEVHSGKVKLFDTKEENSTKFLIFAMSNERFALNIDYLREIILSDVNYTDIAGSSKDLLGLITLREELIAVIDLRSYYGFNSDKNEKNRILITSCGDETIGLLVDDIIDIKSFPDRDIEYMRDSFEDNKISGVIHDNNSLISFFNKEVLEEIFSKNSRYIDSKEKNKIKAEDSSLTALEVIVFKLADKEYAFNVEFVAEIIDIVDSTKVAYSDDSVDGVINIRGQIVTIVSLFKKLSIETKINEDSKIIVCEINDSKIGFIVDSISDIMDIKIDELRTHDDELFSNVLHLDGGKRLILSMDIQKIVSN</sequence>
<dbReference type="PATRIC" id="fig|929558.5.peg.383"/>
<dbReference type="HOGENOM" id="CLU_605369_0_0_7"/>
<dbReference type="GO" id="GO:0006935">
    <property type="term" value="P:chemotaxis"/>
    <property type="evidence" value="ECO:0007669"/>
    <property type="project" value="InterPro"/>
</dbReference>
<evidence type="ECO:0000313" key="2">
    <source>
        <dbReference type="EMBL" id="EHP28912.1"/>
    </source>
</evidence>
<dbReference type="eggNOG" id="COG0835">
    <property type="taxonomic scope" value="Bacteria"/>
</dbReference>
<dbReference type="AlphaFoldDB" id="B6BNV8"/>
<dbReference type="InterPro" id="IPR002545">
    <property type="entry name" value="CheW-lke_dom"/>
</dbReference>